<dbReference type="Ensembl" id="ENSCAFT00000075712.2">
    <property type="protein sequence ID" value="ENSCAFP00000064935.2"/>
    <property type="gene ID" value="ENSCAFG00000019758.6"/>
</dbReference>
<feature type="compositionally biased region" description="Basic residues" evidence="4">
    <location>
        <begin position="256"/>
        <end position="268"/>
    </location>
</feature>
<dbReference type="AlphaFoldDB" id="A0A8P0TGC9"/>
<name>A0A8P0TGC9_CANLF</name>
<feature type="region of interest" description="Disordered" evidence="4">
    <location>
        <begin position="519"/>
        <end position="565"/>
    </location>
</feature>
<dbReference type="PANTHER" id="PTHR14369">
    <property type="entry name" value="SURFEIT LOCUS PROTEIN 6"/>
    <property type="match status" value="1"/>
</dbReference>
<dbReference type="PANTHER" id="PTHR14369:SF0">
    <property type="entry name" value="SURFEIT LOCUS PROTEIN 6"/>
    <property type="match status" value="1"/>
</dbReference>
<evidence type="ECO:0000313" key="7">
    <source>
        <dbReference type="Proteomes" id="UP000002254"/>
    </source>
</evidence>
<feature type="compositionally biased region" description="Low complexity" evidence="4">
    <location>
        <begin position="71"/>
        <end position="81"/>
    </location>
</feature>
<dbReference type="FunCoup" id="A0A8P0TGC9">
    <property type="interactions" value="49"/>
</dbReference>
<accession>A0A8P0TGC9</accession>
<dbReference type="OrthoDB" id="444809at2759"/>
<proteinExistence type="inferred from homology"/>
<reference evidence="6 7" key="1">
    <citation type="journal article" date="2005" name="Nature">
        <title>Genome sequence, comparative analysis and haplotype structure of the domestic dog.</title>
        <authorList>
            <consortium name="Broad Sequencing Platform"/>
            <person name="Lindblad-Toh K."/>
            <person name="Wade C.M."/>
            <person name="Mikkelsen T.S."/>
            <person name="Karlsson E.K."/>
            <person name="Jaffe D.B."/>
            <person name="Kamal M."/>
            <person name="Clamp M."/>
            <person name="Chang J.L."/>
            <person name="Kulbokas E.J. III"/>
            <person name="Zody M.C."/>
            <person name="Mauceli E."/>
            <person name="Xie X."/>
            <person name="Breen M."/>
            <person name="Wayne R.K."/>
            <person name="Ostrander E.A."/>
            <person name="Ponting C.P."/>
            <person name="Galibert F."/>
            <person name="Smith D.R."/>
            <person name="DeJong P.J."/>
            <person name="Kirkness E."/>
            <person name="Alvarez P."/>
            <person name="Biagi T."/>
            <person name="Brockman W."/>
            <person name="Butler J."/>
            <person name="Chin C.W."/>
            <person name="Cook A."/>
            <person name="Cuff J."/>
            <person name="Daly M.J."/>
            <person name="DeCaprio D."/>
            <person name="Gnerre S."/>
            <person name="Grabherr M."/>
            <person name="Kellis M."/>
            <person name="Kleber M."/>
            <person name="Bardeleben C."/>
            <person name="Goodstadt L."/>
            <person name="Heger A."/>
            <person name="Hitte C."/>
            <person name="Kim L."/>
            <person name="Koepfli K.P."/>
            <person name="Parker H.G."/>
            <person name="Pollinger J.P."/>
            <person name="Searle S.M."/>
            <person name="Sutter N.B."/>
            <person name="Thomas R."/>
            <person name="Webber C."/>
            <person name="Baldwin J."/>
            <person name="Abebe A."/>
            <person name="Abouelleil A."/>
            <person name="Aftuck L."/>
            <person name="Ait-Zahra M."/>
            <person name="Aldredge T."/>
            <person name="Allen N."/>
            <person name="An P."/>
            <person name="Anderson S."/>
            <person name="Antoine C."/>
            <person name="Arachchi H."/>
            <person name="Aslam A."/>
            <person name="Ayotte L."/>
            <person name="Bachantsang P."/>
            <person name="Barry A."/>
            <person name="Bayul T."/>
            <person name="Benamara M."/>
            <person name="Berlin A."/>
            <person name="Bessette D."/>
            <person name="Blitshteyn B."/>
            <person name="Bloom T."/>
            <person name="Blye J."/>
            <person name="Boguslavskiy L."/>
            <person name="Bonnet C."/>
            <person name="Boukhgalter B."/>
            <person name="Brown A."/>
            <person name="Cahill P."/>
            <person name="Calixte N."/>
            <person name="Camarata J."/>
            <person name="Cheshatsang Y."/>
            <person name="Chu J."/>
            <person name="Citroen M."/>
            <person name="Collymore A."/>
            <person name="Cooke P."/>
            <person name="Dawoe T."/>
            <person name="Daza R."/>
            <person name="Decktor K."/>
            <person name="DeGray S."/>
            <person name="Dhargay N."/>
            <person name="Dooley K."/>
            <person name="Dooley K."/>
            <person name="Dorje P."/>
            <person name="Dorjee K."/>
            <person name="Dorris L."/>
            <person name="Duffey N."/>
            <person name="Dupes A."/>
            <person name="Egbiremolen O."/>
            <person name="Elong R."/>
            <person name="Falk J."/>
            <person name="Farina A."/>
            <person name="Faro S."/>
            <person name="Ferguson D."/>
            <person name="Ferreira P."/>
            <person name="Fisher S."/>
            <person name="FitzGerald M."/>
            <person name="Foley K."/>
            <person name="Foley C."/>
            <person name="Franke A."/>
            <person name="Friedrich D."/>
            <person name="Gage D."/>
            <person name="Garber M."/>
            <person name="Gearin G."/>
            <person name="Giannoukos G."/>
            <person name="Goode T."/>
            <person name="Goyette A."/>
            <person name="Graham J."/>
            <person name="Grandbois E."/>
            <person name="Gyaltsen K."/>
            <person name="Hafez N."/>
            <person name="Hagopian D."/>
            <person name="Hagos B."/>
            <person name="Hall J."/>
            <person name="Healy C."/>
            <person name="Hegarty R."/>
            <person name="Honan T."/>
            <person name="Horn A."/>
            <person name="Houde N."/>
            <person name="Hughes L."/>
            <person name="Hunnicutt L."/>
            <person name="Husby M."/>
            <person name="Jester B."/>
            <person name="Jones C."/>
            <person name="Kamat A."/>
            <person name="Kanga B."/>
            <person name="Kells C."/>
            <person name="Khazanovich D."/>
            <person name="Kieu A.C."/>
            <person name="Kisner P."/>
            <person name="Kumar M."/>
            <person name="Lance K."/>
            <person name="Landers T."/>
            <person name="Lara M."/>
            <person name="Lee W."/>
            <person name="Leger J.P."/>
            <person name="Lennon N."/>
            <person name="Leuper L."/>
            <person name="LeVine S."/>
            <person name="Liu J."/>
            <person name="Liu X."/>
            <person name="Lokyitsang Y."/>
            <person name="Lokyitsang T."/>
            <person name="Lui A."/>
            <person name="Macdonald J."/>
            <person name="Major J."/>
            <person name="Marabella R."/>
            <person name="Maru K."/>
            <person name="Matthews C."/>
            <person name="McDonough S."/>
            <person name="Mehta T."/>
            <person name="Meldrim J."/>
            <person name="Melnikov A."/>
            <person name="Meneus L."/>
            <person name="Mihalev A."/>
            <person name="Mihova T."/>
            <person name="Miller K."/>
            <person name="Mittelman R."/>
            <person name="Mlenga V."/>
            <person name="Mulrain L."/>
            <person name="Munson G."/>
            <person name="Navidi A."/>
            <person name="Naylor J."/>
            <person name="Nguyen T."/>
            <person name="Nguyen N."/>
            <person name="Nguyen C."/>
            <person name="Nguyen T."/>
            <person name="Nicol R."/>
            <person name="Norbu N."/>
            <person name="Norbu C."/>
            <person name="Novod N."/>
            <person name="Nyima T."/>
            <person name="Olandt P."/>
            <person name="O'Neill B."/>
            <person name="O'Neill K."/>
            <person name="Osman S."/>
            <person name="Oyono L."/>
            <person name="Patti C."/>
            <person name="Perrin D."/>
            <person name="Phunkhang P."/>
            <person name="Pierre F."/>
            <person name="Priest M."/>
            <person name="Rachupka A."/>
            <person name="Raghuraman S."/>
            <person name="Rameau R."/>
            <person name="Ray V."/>
            <person name="Raymond C."/>
            <person name="Rege F."/>
            <person name="Rise C."/>
            <person name="Rogers J."/>
            <person name="Rogov P."/>
            <person name="Sahalie J."/>
            <person name="Settipalli S."/>
            <person name="Sharpe T."/>
            <person name="Shea T."/>
            <person name="Sheehan M."/>
            <person name="Sherpa N."/>
            <person name="Shi J."/>
            <person name="Shih D."/>
            <person name="Sloan J."/>
            <person name="Smith C."/>
            <person name="Sparrow T."/>
            <person name="Stalker J."/>
            <person name="Stange-Thomann N."/>
            <person name="Stavropoulos S."/>
            <person name="Stone C."/>
            <person name="Stone S."/>
            <person name="Sykes S."/>
            <person name="Tchuinga P."/>
            <person name="Tenzing P."/>
            <person name="Tesfaye S."/>
            <person name="Thoulutsang D."/>
            <person name="Thoulutsang Y."/>
            <person name="Topham K."/>
            <person name="Topping I."/>
            <person name="Tsamla T."/>
            <person name="Vassiliev H."/>
            <person name="Venkataraman V."/>
            <person name="Vo A."/>
            <person name="Wangchuk T."/>
            <person name="Wangdi T."/>
            <person name="Weiand M."/>
            <person name="Wilkinson J."/>
            <person name="Wilson A."/>
            <person name="Yadav S."/>
            <person name="Yang S."/>
            <person name="Yang X."/>
            <person name="Young G."/>
            <person name="Yu Q."/>
            <person name="Zainoun J."/>
            <person name="Zembek L."/>
            <person name="Zimmer A."/>
            <person name="Lander E.S."/>
        </authorList>
    </citation>
    <scope>NUCLEOTIDE SEQUENCE [LARGE SCALE GENOMIC DNA]</scope>
    <source>
        <strain evidence="6">Boxer</strain>
    </source>
</reference>
<evidence type="ECO:0000256" key="4">
    <source>
        <dbReference type="SAM" id="MobiDB-lite"/>
    </source>
</evidence>
<evidence type="ECO:0000256" key="3">
    <source>
        <dbReference type="ARBA" id="ARBA00023242"/>
    </source>
</evidence>
<feature type="compositionally biased region" description="Basic and acidic residues" evidence="4">
    <location>
        <begin position="385"/>
        <end position="394"/>
    </location>
</feature>
<protein>
    <submittedName>
        <fullName evidence="6">Surfeit 6</fullName>
    </submittedName>
</protein>
<sequence>MTSQQPCHPDRAPVALHERRGLPGDPRKAPKASEPVTATQQGAGVRGRPTLGAGAAGRGGAGRGGEGEGSAGARAGPGPSRHLPPFPLRTVRLAQAVPRSADDTRAVPYAPTRPRQIPRGPSPRKRSRSSRAPTAYAAPRRARRAGAGPPLPPTTLCAWPRAPLPAEPGRTSRAPGAGGSALGRRCLRTCVFPRGRRGEGGAVPGRVSGPAGMSSLLAKDAYLQGLARKICSQPSLEPQKRTSASKARSSEAAGPPKKKRKTAQKKSQRREEKAVEPKSQALEKSPPASRAGKPAVAKEEEAFSSTGSPADALVTEPDSLFALEVVRQRLHEKIQEARHQGRTTELSPAALEKRRRRKQERDRKKRKRKELRAKEKVAQAAEVAELPHEPHEPPPEEAQSGLLFNKVEVTEEQASSKAQRRKEKRQKLKGNLTPLTGKNYRQLLERLQARQAQLDELRDQDEGKARELESKMKWTNLLYKAEGVRIRDNEHLLQEALKRKEKRRAQRKRKWEKRTAHVVEKMQRRQDKRRQNLRKKKAARAEQRLEKAHRKGRILPQDLERAGLA</sequence>
<feature type="domain" description="Ribosomal RNA-processing protein 14/surfeit locus protein 6 C-terminal" evidence="5">
    <location>
        <begin position="350"/>
        <end position="544"/>
    </location>
</feature>
<dbReference type="GO" id="GO:0005634">
    <property type="term" value="C:nucleus"/>
    <property type="evidence" value="ECO:0007669"/>
    <property type="project" value="UniProtKB-SubCell"/>
</dbReference>
<gene>
    <name evidence="6" type="primary">SURF6</name>
</gene>
<dbReference type="Pfam" id="PF04935">
    <property type="entry name" value="SURF6"/>
    <property type="match status" value="1"/>
</dbReference>
<feature type="compositionally biased region" description="Polar residues" evidence="4">
    <location>
        <begin position="232"/>
        <end position="247"/>
    </location>
</feature>
<feature type="compositionally biased region" description="Basic residues" evidence="4">
    <location>
        <begin position="526"/>
        <end position="538"/>
    </location>
</feature>
<feature type="region of interest" description="Disordered" evidence="4">
    <location>
        <begin position="230"/>
        <end position="313"/>
    </location>
</feature>
<feature type="compositionally biased region" description="Basic and acidic residues" evidence="4">
    <location>
        <begin position="8"/>
        <end position="28"/>
    </location>
</feature>
<evidence type="ECO:0000256" key="2">
    <source>
        <dbReference type="ARBA" id="ARBA00005904"/>
    </source>
</evidence>
<feature type="compositionally biased region" description="Basic residues" evidence="4">
    <location>
        <begin position="418"/>
        <end position="428"/>
    </location>
</feature>
<dbReference type="InterPro" id="IPR007019">
    <property type="entry name" value="SURF6"/>
</dbReference>
<feature type="region of interest" description="Disordered" evidence="4">
    <location>
        <begin position="334"/>
        <end position="437"/>
    </location>
</feature>
<feature type="region of interest" description="Disordered" evidence="4">
    <location>
        <begin position="1"/>
        <end position="213"/>
    </location>
</feature>
<organism evidence="6 7">
    <name type="scientific">Canis lupus familiaris</name>
    <name type="common">Dog</name>
    <name type="synonym">Canis familiaris</name>
    <dbReference type="NCBI Taxonomy" id="9615"/>
    <lineage>
        <taxon>Eukaryota</taxon>
        <taxon>Metazoa</taxon>
        <taxon>Chordata</taxon>
        <taxon>Craniata</taxon>
        <taxon>Vertebrata</taxon>
        <taxon>Euteleostomi</taxon>
        <taxon>Mammalia</taxon>
        <taxon>Eutheria</taxon>
        <taxon>Laurasiatheria</taxon>
        <taxon>Carnivora</taxon>
        <taxon>Caniformia</taxon>
        <taxon>Canidae</taxon>
        <taxon>Canis</taxon>
    </lineage>
</organism>
<reference evidence="6" key="2">
    <citation type="submission" date="2025-08" db="UniProtKB">
        <authorList>
            <consortium name="Ensembl"/>
        </authorList>
    </citation>
    <scope>IDENTIFICATION</scope>
</reference>
<dbReference type="InterPro" id="IPR029190">
    <property type="entry name" value="Rrp14/SURF6_C"/>
</dbReference>
<feature type="compositionally biased region" description="Low complexity" evidence="4">
    <location>
        <begin position="130"/>
        <end position="139"/>
    </location>
</feature>
<feature type="compositionally biased region" description="Basic residues" evidence="4">
    <location>
        <begin position="353"/>
        <end position="371"/>
    </location>
</feature>
<evidence type="ECO:0000256" key="1">
    <source>
        <dbReference type="ARBA" id="ARBA00004123"/>
    </source>
</evidence>
<keyword evidence="3" id="KW-0539">Nucleus</keyword>
<feature type="compositionally biased region" description="Gly residues" evidence="4">
    <location>
        <begin position="54"/>
        <end position="70"/>
    </location>
</feature>
<comment type="subcellular location">
    <subcellularLocation>
        <location evidence="1">Nucleus</location>
    </subcellularLocation>
</comment>
<comment type="similarity">
    <text evidence="2">Belongs to the SURF6 family.</text>
</comment>
<evidence type="ECO:0000313" key="6">
    <source>
        <dbReference type="Ensembl" id="ENSCAFP00000064935.2"/>
    </source>
</evidence>
<evidence type="ECO:0000259" key="5">
    <source>
        <dbReference type="Pfam" id="PF04935"/>
    </source>
</evidence>
<dbReference type="Proteomes" id="UP000002254">
    <property type="component" value="Chromosome 9"/>
</dbReference>